<keyword evidence="6" id="KW-0863">Zinc-finger</keyword>
<feature type="compositionally biased region" description="Low complexity" evidence="9">
    <location>
        <begin position="10"/>
        <end position="22"/>
    </location>
</feature>
<dbReference type="EC" id="2.3.2.31" evidence="2"/>
<dbReference type="SMART" id="SM00647">
    <property type="entry name" value="IBR"/>
    <property type="match status" value="2"/>
</dbReference>
<dbReference type="Pfam" id="PF01485">
    <property type="entry name" value="IBR"/>
    <property type="match status" value="1"/>
</dbReference>
<dbReference type="GO" id="GO:0008270">
    <property type="term" value="F:zinc ion binding"/>
    <property type="evidence" value="ECO:0007669"/>
    <property type="project" value="UniProtKB-KW"/>
</dbReference>
<dbReference type="PROSITE" id="PS00518">
    <property type="entry name" value="ZF_RING_1"/>
    <property type="match status" value="1"/>
</dbReference>
<name>A0A1Y2BEK3_9FUNG</name>
<keyword evidence="12" id="KW-1185">Reference proteome</keyword>
<proteinExistence type="predicted"/>
<evidence type="ECO:0000256" key="7">
    <source>
        <dbReference type="ARBA" id="ARBA00022786"/>
    </source>
</evidence>
<protein>
    <recommendedName>
        <fullName evidence="2">RBR-type E3 ubiquitin transferase</fullName>
        <ecNumber evidence="2">2.3.2.31</ecNumber>
    </recommendedName>
</protein>
<comment type="caution">
    <text evidence="11">The sequence shown here is derived from an EMBL/GenBank/DDBJ whole genome shotgun (WGS) entry which is preliminary data.</text>
</comment>
<evidence type="ECO:0000256" key="4">
    <source>
        <dbReference type="ARBA" id="ARBA00022723"/>
    </source>
</evidence>
<dbReference type="Gene3D" id="3.30.40.10">
    <property type="entry name" value="Zinc/RING finger domain, C3HC4 (zinc finger)"/>
    <property type="match status" value="1"/>
</dbReference>
<evidence type="ECO:0000313" key="12">
    <source>
        <dbReference type="Proteomes" id="UP000193642"/>
    </source>
</evidence>
<dbReference type="InterPro" id="IPR044066">
    <property type="entry name" value="TRIAD_supradom"/>
</dbReference>
<keyword evidence="4" id="KW-0479">Metal-binding</keyword>
<evidence type="ECO:0000259" key="10">
    <source>
        <dbReference type="PROSITE" id="PS51873"/>
    </source>
</evidence>
<keyword evidence="3" id="KW-0808">Transferase</keyword>
<keyword evidence="8" id="KW-0862">Zinc</keyword>
<dbReference type="STRING" id="329046.A0A1Y2BEK3"/>
<reference evidence="11 12" key="1">
    <citation type="submission" date="2016-07" db="EMBL/GenBank/DDBJ databases">
        <title>Pervasive Adenine N6-methylation of Active Genes in Fungi.</title>
        <authorList>
            <consortium name="DOE Joint Genome Institute"/>
            <person name="Mondo S.J."/>
            <person name="Dannebaum R.O."/>
            <person name="Kuo R.C."/>
            <person name="Labutti K."/>
            <person name="Haridas S."/>
            <person name="Kuo A."/>
            <person name="Salamov A."/>
            <person name="Ahrendt S.R."/>
            <person name="Lipzen A."/>
            <person name="Sullivan W."/>
            <person name="Andreopoulos W.B."/>
            <person name="Clum A."/>
            <person name="Lindquist E."/>
            <person name="Daum C."/>
            <person name="Ramamoorthy G.K."/>
            <person name="Gryganskyi A."/>
            <person name="Culley D."/>
            <person name="Magnuson J.K."/>
            <person name="James T.Y."/>
            <person name="O'Malley M.A."/>
            <person name="Stajich J.E."/>
            <person name="Spatafora J.W."/>
            <person name="Visel A."/>
            <person name="Grigoriev I.V."/>
        </authorList>
    </citation>
    <scope>NUCLEOTIDE SEQUENCE [LARGE SCALE GENOMIC DNA]</scope>
    <source>
        <strain evidence="11 12">JEL800</strain>
    </source>
</reference>
<evidence type="ECO:0000256" key="1">
    <source>
        <dbReference type="ARBA" id="ARBA00001798"/>
    </source>
</evidence>
<comment type="catalytic activity">
    <reaction evidence="1">
        <text>[E2 ubiquitin-conjugating enzyme]-S-ubiquitinyl-L-cysteine + [acceptor protein]-L-lysine = [E2 ubiquitin-conjugating enzyme]-L-cysteine + [acceptor protein]-N(6)-ubiquitinyl-L-lysine.</text>
        <dbReference type="EC" id="2.3.2.31"/>
    </reaction>
</comment>
<keyword evidence="7" id="KW-0833">Ubl conjugation pathway</keyword>
<feature type="region of interest" description="Disordered" evidence="9">
    <location>
        <begin position="1"/>
        <end position="26"/>
    </location>
</feature>
<dbReference type="EMBL" id="MCGO01000068">
    <property type="protein sequence ID" value="ORY33269.1"/>
    <property type="molecule type" value="Genomic_DNA"/>
</dbReference>
<dbReference type="Pfam" id="PF22191">
    <property type="entry name" value="IBR_1"/>
    <property type="match status" value="1"/>
</dbReference>
<evidence type="ECO:0000256" key="8">
    <source>
        <dbReference type="ARBA" id="ARBA00022833"/>
    </source>
</evidence>
<keyword evidence="5" id="KW-0677">Repeat</keyword>
<dbReference type="InterPro" id="IPR031127">
    <property type="entry name" value="E3_UB_ligase_RBR"/>
</dbReference>
<evidence type="ECO:0000256" key="6">
    <source>
        <dbReference type="ARBA" id="ARBA00022771"/>
    </source>
</evidence>
<dbReference type="PANTHER" id="PTHR11685">
    <property type="entry name" value="RBR FAMILY RING FINGER AND IBR DOMAIN-CONTAINING"/>
    <property type="match status" value="1"/>
</dbReference>
<dbReference type="InterPro" id="IPR002867">
    <property type="entry name" value="IBR_dom"/>
</dbReference>
<evidence type="ECO:0000256" key="3">
    <source>
        <dbReference type="ARBA" id="ARBA00022679"/>
    </source>
</evidence>
<dbReference type="Proteomes" id="UP000193642">
    <property type="component" value="Unassembled WGS sequence"/>
</dbReference>
<dbReference type="GO" id="GO:0061630">
    <property type="term" value="F:ubiquitin protein ligase activity"/>
    <property type="evidence" value="ECO:0007669"/>
    <property type="project" value="UniProtKB-EC"/>
</dbReference>
<evidence type="ECO:0000313" key="11">
    <source>
        <dbReference type="EMBL" id="ORY33269.1"/>
    </source>
</evidence>
<dbReference type="OrthoDB" id="10009520at2759"/>
<dbReference type="Gene3D" id="1.20.120.1750">
    <property type="match status" value="2"/>
</dbReference>
<dbReference type="GO" id="GO:0016567">
    <property type="term" value="P:protein ubiquitination"/>
    <property type="evidence" value="ECO:0007669"/>
    <property type="project" value="InterPro"/>
</dbReference>
<dbReference type="SUPFAM" id="SSF57850">
    <property type="entry name" value="RING/U-box"/>
    <property type="match status" value="3"/>
</dbReference>
<dbReference type="AlphaFoldDB" id="A0A1Y2BEK3"/>
<sequence>MNEETEYSDVESNTSSESSGEVEYYDDADDLEIFGSESCDSDDNDEITMAPAKLYTIHSVQELREQHQTKNELEALNVYEPSNEHLQCLACNHDGTQPSNEVFALQCGHAMCKGFWSHYLWLKVYCEKSTAIKCPITPCTQTISPTTVSRLSDKSTAEKYASLQFEEQSLKSASVTQCPAPGCSNVITWNNMAMLNDQSFIPLVTCSCDHSFCFSCGIPNHEPAPCAITSSWISKVREYQSAAWIAANTRNCPKCSISIERDGILINMTCPKCHHAFCWSCLEPVDESHWSCYMSDPFVPAIPYIFPKNDFIEGFIRFDEPEQRQIPAEIEHALQITREALKWSYCLQFHLDNNPEHDLFLFSLAELREEVDSLSKYLKNESFDVLVQKVGLVTKKRKALLEAVQKVSRGKRYVLSS</sequence>
<feature type="domain" description="RING-type" evidence="10">
    <location>
        <begin position="84"/>
        <end position="305"/>
    </location>
</feature>
<gene>
    <name evidence="11" type="ORF">BCR33DRAFT_723244</name>
</gene>
<dbReference type="InterPro" id="IPR017907">
    <property type="entry name" value="Znf_RING_CS"/>
</dbReference>
<dbReference type="InterPro" id="IPR013083">
    <property type="entry name" value="Znf_RING/FYVE/PHD"/>
</dbReference>
<evidence type="ECO:0000256" key="2">
    <source>
        <dbReference type="ARBA" id="ARBA00012251"/>
    </source>
</evidence>
<evidence type="ECO:0000256" key="9">
    <source>
        <dbReference type="SAM" id="MobiDB-lite"/>
    </source>
</evidence>
<dbReference type="PROSITE" id="PS51873">
    <property type="entry name" value="TRIAD"/>
    <property type="match status" value="1"/>
</dbReference>
<accession>A0A1Y2BEK3</accession>
<evidence type="ECO:0000256" key="5">
    <source>
        <dbReference type="ARBA" id="ARBA00022737"/>
    </source>
</evidence>
<organism evidence="11 12">
    <name type="scientific">Rhizoclosmatium globosum</name>
    <dbReference type="NCBI Taxonomy" id="329046"/>
    <lineage>
        <taxon>Eukaryota</taxon>
        <taxon>Fungi</taxon>
        <taxon>Fungi incertae sedis</taxon>
        <taxon>Chytridiomycota</taxon>
        <taxon>Chytridiomycota incertae sedis</taxon>
        <taxon>Chytridiomycetes</taxon>
        <taxon>Chytridiales</taxon>
        <taxon>Chytriomycetaceae</taxon>
        <taxon>Rhizoclosmatium</taxon>
    </lineage>
</organism>